<dbReference type="Proteomes" id="UP000321662">
    <property type="component" value="Unassembled WGS sequence"/>
</dbReference>
<sequence length="123" mass="13671">MSDQVNKQHNYSSAIVFLLIGIGSFVINGLDFILFTSIMFFIGLTGIITEFFFRAEDPKDERMKSIGYKSGFFAHRATNSCIIILSLLTALDYITSLTFVLLTLMAVSSLSFIVPLSINAIKN</sequence>
<feature type="transmembrane region" description="Helical" evidence="1">
    <location>
        <begin position="9"/>
        <end position="27"/>
    </location>
</feature>
<keyword evidence="1" id="KW-0472">Membrane</keyword>
<reference evidence="2 3" key="1">
    <citation type="submission" date="2019-07" db="EMBL/GenBank/DDBJ databases">
        <title>Whole genome shotgun sequence of Alkalibacterium kapii NBRC 103247.</title>
        <authorList>
            <person name="Hosoyama A."/>
            <person name="Uohara A."/>
            <person name="Ohji S."/>
            <person name="Ichikawa N."/>
        </authorList>
    </citation>
    <scope>NUCLEOTIDE SEQUENCE [LARGE SCALE GENOMIC DNA]</scope>
    <source>
        <strain evidence="2 3">NBRC 103247</strain>
    </source>
</reference>
<keyword evidence="1" id="KW-1133">Transmembrane helix</keyword>
<organism evidence="2 3">
    <name type="scientific">Alkalibacterium kapii</name>
    <dbReference type="NCBI Taxonomy" id="426704"/>
    <lineage>
        <taxon>Bacteria</taxon>
        <taxon>Bacillati</taxon>
        <taxon>Bacillota</taxon>
        <taxon>Bacilli</taxon>
        <taxon>Lactobacillales</taxon>
        <taxon>Carnobacteriaceae</taxon>
        <taxon>Alkalibacterium</taxon>
    </lineage>
</organism>
<accession>A0A511ARC0</accession>
<evidence type="ECO:0000313" key="3">
    <source>
        <dbReference type="Proteomes" id="UP000321662"/>
    </source>
</evidence>
<evidence type="ECO:0000256" key="1">
    <source>
        <dbReference type="SAM" id="Phobius"/>
    </source>
</evidence>
<dbReference type="OrthoDB" id="9865014at2"/>
<keyword evidence="1" id="KW-0812">Transmembrane</keyword>
<dbReference type="EMBL" id="BJUY01000003">
    <property type="protein sequence ID" value="GEK90754.1"/>
    <property type="molecule type" value="Genomic_DNA"/>
</dbReference>
<feature type="transmembrane region" description="Helical" evidence="1">
    <location>
        <begin position="73"/>
        <end position="91"/>
    </location>
</feature>
<keyword evidence="3" id="KW-1185">Reference proteome</keyword>
<protein>
    <submittedName>
        <fullName evidence="2">Uncharacterized protein</fullName>
    </submittedName>
</protein>
<feature type="transmembrane region" description="Helical" evidence="1">
    <location>
        <begin position="97"/>
        <end position="118"/>
    </location>
</feature>
<dbReference type="AlphaFoldDB" id="A0A511ARC0"/>
<dbReference type="RefSeq" id="WP_146923232.1">
    <property type="nucleotide sequence ID" value="NZ_BJUY01000003.1"/>
</dbReference>
<gene>
    <name evidence="2" type="ORF">AKA01nite_03760</name>
</gene>
<name>A0A511ARC0_9LACT</name>
<evidence type="ECO:0000313" key="2">
    <source>
        <dbReference type="EMBL" id="GEK90754.1"/>
    </source>
</evidence>
<comment type="caution">
    <text evidence="2">The sequence shown here is derived from an EMBL/GenBank/DDBJ whole genome shotgun (WGS) entry which is preliminary data.</text>
</comment>
<proteinExistence type="predicted"/>
<feature type="transmembrane region" description="Helical" evidence="1">
    <location>
        <begin position="33"/>
        <end position="53"/>
    </location>
</feature>